<keyword evidence="2" id="KW-1185">Reference proteome</keyword>
<accession>A0A8K0W4C9</accession>
<evidence type="ECO:0000313" key="2">
    <source>
        <dbReference type="Proteomes" id="UP000813461"/>
    </source>
</evidence>
<dbReference type="InterPro" id="IPR011008">
    <property type="entry name" value="Dimeric_a/b-barrel"/>
</dbReference>
<dbReference type="SUPFAM" id="SSF54909">
    <property type="entry name" value="Dimeric alpha+beta barrel"/>
    <property type="match status" value="1"/>
</dbReference>
<dbReference type="AlphaFoldDB" id="A0A8K0W4C9"/>
<name>A0A8K0W4C9_9PLEO</name>
<dbReference type="Proteomes" id="UP000813461">
    <property type="component" value="Unassembled WGS sequence"/>
</dbReference>
<reference evidence="1" key="1">
    <citation type="journal article" date="2021" name="Nat. Commun.">
        <title>Genetic determinants of endophytism in the Arabidopsis root mycobiome.</title>
        <authorList>
            <person name="Mesny F."/>
            <person name="Miyauchi S."/>
            <person name="Thiergart T."/>
            <person name="Pickel B."/>
            <person name="Atanasova L."/>
            <person name="Karlsson M."/>
            <person name="Huettel B."/>
            <person name="Barry K.W."/>
            <person name="Haridas S."/>
            <person name="Chen C."/>
            <person name="Bauer D."/>
            <person name="Andreopoulos W."/>
            <person name="Pangilinan J."/>
            <person name="LaButti K."/>
            <person name="Riley R."/>
            <person name="Lipzen A."/>
            <person name="Clum A."/>
            <person name="Drula E."/>
            <person name="Henrissat B."/>
            <person name="Kohler A."/>
            <person name="Grigoriev I.V."/>
            <person name="Martin F.M."/>
            <person name="Hacquard S."/>
        </authorList>
    </citation>
    <scope>NUCLEOTIDE SEQUENCE</scope>
    <source>
        <strain evidence="1">MPI-SDFR-AT-0120</strain>
    </source>
</reference>
<organism evidence="1 2">
    <name type="scientific">Paraphoma chrysanthemicola</name>
    <dbReference type="NCBI Taxonomy" id="798071"/>
    <lineage>
        <taxon>Eukaryota</taxon>
        <taxon>Fungi</taxon>
        <taxon>Dikarya</taxon>
        <taxon>Ascomycota</taxon>
        <taxon>Pezizomycotina</taxon>
        <taxon>Dothideomycetes</taxon>
        <taxon>Pleosporomycetidae</taxon>
        <taxon>Pleosporales</taxon>
        <taxon>Pleosporineae</taxon>
        <taxon>Phaeosphaeriaceae</taxon>
        <taxon>Paraphoma</taxon>
    </lineage>
</organism>
<gene>
    <name evidence="1" type="ORF">FB567DRAFT_623477</name>
</gene>
<protein>
    <recommendedName>
        <fullName evidence="3">ABM domain-containing protein</fullName>
    </recommendedName>
</protein>
<dbReference type="EMBL" id="JAGMVJ010000001">
    <property type="protein sequence ID" value="KAH7095182.1"/>
    <property type="molecule type" value="Genomic_DNA"/>
</dbReference>
<dbReference type="Gene3D" id="3.30.70.100">
    <property type="match status" value="2"/>
</dbReference>
<dbReference type="OrthoDB" id="3830579at2759"/>
<evidence type="ECO:0008006" key="3">
    <source>
        <dbReference type="Google" id="ProtNLM"/>
    </source>
</evidence>
<sequence length="215" mass="23657">MSTEATEVCYLPLKEGINIEEGEAKAILTSTLDTIAQQDGLKSLYHGKQIENPSIFQMVITWHSIDKHEAFQQKPEYKPFLERIGTILSGPPNIFHANLLEGTNALDAAVTECITAYFASDADQAKYSEHGWKKFGDAAAEIPGVQAQGLTGGWSVEPHDLDGEESKVFAGFIGWPSVGAHMEFRKTDDFTKVVPYLRGGTKKIAVHHVAFVRHA</sequence>
<proteinExistence type="predicted"/>
<comment type="caution">
    <text evidence="1">The sequence shown here is derived from an EMBL/GenBank/DDBJ whole genome shotgun (WGS) entry which is preliminary data.</text>
</comment>
<evidence type="ECO:0000313" key="1">
    <source>
        <dbReference type="EMBL" id="KAH7095182.1"/>
    </source>
</evidence>